<dbReference type="EMBL" id="JACCJB010000023">
    <property type="protein sequence ID" value="KAF6218237.1"/>
    <property type="molecule type" value="Genomic_DNA"/>
</dbReference>
<evidence type="ECO:0008006" key="3">
    <source>
        <dbReference type="Google" id="ProtNLM"/>
    </source>
</evidence>
<gene>
    <name evidence="1" type="ORF">HO133_006198</name>
</gene>
<dbReference type="Proteomes" id="UP000593566">
    <property type="component" value="Unassembled WGS sequence"/>
</dbReference>
<evidence type="ECO:0000313" key="1">
    <source>
        <dbReference type="EMBL" id="KAF6218237.1"/>
    </source>
</evidence>
<accession>A0A8H6C783</accession>
<dbReference type="Gene3D" id="1.25.40.20">
    <property type="entry name" value="Ankyrin repeat-containing domain"/>
    <property type="match status" value="1"/>
</dbReference>
<dbReference type="PANTHER" id="PTHR24198">
    <property type="entry name" value="ANKYRIN REPEAT AND PROTEIN KINASE DOMAIN-CONTAINING PROTEIN"/>
    <property type="match status" value="1"/>
</dbReference>
<proteinExistence type="predicted"/>
<dbReference type="PANTHER" id="PTHR24198:SF165">
    <property type="entry name" value="ANKYRIN REPEAT-CONTAINING PROTEIN-RELATED"/>
    <property type="match status" value="1"/>
</dbReference>
<dbReference type="SUPFAM" id="SSF48403">
    <property type="entry name" value="Ankyrin repeat"/>
    <property type="match status" value="1"/>
</dbReference>
<dbReference type="RefSeq" id="XP_037147672.1">
    <property type="nucleotide sequence ID" value="XM_037297098.1"/>
</dbReference>
<dbReference type="InterPro" id="IPR036770">
    <property type="entry name" value="Ankyrin_rpt-contain_sf"/>
</dbReference>
<protein>
    <recommendedName>
        <fullName evidence="3">Ankyrin repeat protein</fullName>
    </recommendedName>
</protein>
<keyword evidence="2" id="KW-1185">Reference proteome</keyword>
<sequence>MSFDYNLSKDEDLWDQAVKLDDRQKVDFSREAKREALLDIFVVAEKEKTSMKGRRWKLGKRSDGEPIVLRDVLGRIAGWIDSYKDVVINTVNYDPSMWLFHGLLYTIRSIENSLRGRQCLRKAIQWTPLRFAVENGHDEVVHLVWKSDPDVEAAAHDGKRALDPAVEMSQAKTLDIGLAADANIQAGVDDGRNPLMFALRNDRGLAIIKSLSNNRAELEATSGNARTALQWSVNRLGLMFANLSLSCSAKVNASERGGNTAEVSKQLDVDNGFFRGLQRLKMPSRGWKDADAGKLNESVETEEEWLERLGEHREAEYLE</sequence>
<comment type="caution">
    <text evidence="1">The sequence shown here is derived from an EMBL/GenBank/DDBJ whole genome shotgun (WGS) entry which is preliminary data.</text>
</comment>
<reference evidence="1 2" key="1">
    <citation type="journal article" date="2020" name="Genomics">
        <title>Complete, high-quality genomes from long-read metagenomic sequencing of two wolf lichen thalli reveals enigmatic genome architecture.</title>
        <authorList>
            <person name="McKenzie S.K."/>
            <person name="Walston R.F."/>
            <person name="Allen J.L."/>
        </authorList>
    </citation>
    <scope>NUCLEOTIDE SEQUENCE [LARGE SCALE GENOMIC DNA]</scope>
    <source>
        <strain evidence="1">WasteWater1</strain>
    </source>
</reference>
<name>A0A8H6C783_9LECA</name>
<dbReference type="AlphaFoldDB" id="A0A8H6C783"/>
<dbReference type="GeneID" id="59334600"/>
<evidence type="ECO:0000313" key="2">
    <source>
        <dbReference type="Proteomes" id="UP000593566"/>
    </source>
</evidence>
<organism evidence="1 2">
    <name type="scientific">Letharia lupina</name>
    <dbReference type="NCBI Taxonomy" id="560253"/>
    <lineage>
        <taxon>Eukaryota</taxon>
        <taxon>Fungi</taxon>
        <taxon>Dikarya</taxon>
        <taxon>Ascomycota</taxon>
        <taxon>Pezizomycotina</taxon>
        <taxon>Lecanoromycetes</taxon>
        <taxon>OSLEUM clade</taxon>
        <taxon>Lecanoromycetidae</taxon>
        <taxon>Lecanorales</taxon>
        <taxon>Lecanorineae</taxon>
        <taxon>Parmeliaceae</taxon>
        <taxon>Letharia</taxon>
    </lineage>
</organism>